<dbReference type="EMBL" id="CAADRP010000890">
    <property type="protein sequence ID" value="VFU33169.1"/>
    <property type="molecule type" value="Genomic_DNA"/>
</dbReference>
<evidence type="ECO:0000256" key="3">
    <source>
        <dbReference type="ARBA" id="ARBA00023315"/>
    </source>
</evidence>
<dbReference type="InterPro" id="IPR023213">
    <property type="entry name" value="CAT-like_dom_sf"/>
</dbReference>
<dbReference type="PANTHER" id="PTHR31623">
    <property type="entry name" value="F21J9.9"/>
    <property type="match status" value="1"/>
</dbReference>
<keyword evidence="3" id="KW-0012">Acyltransferase</keyword>
<accession>A0A6N2KXZ2</accession>
<evidence type="ECO:0000256" key="2">
    <source>
        <dbReference type="ARBA" id="ARBA00022679"/>
    </source>
</evidence>
<dbReference type="Gene3D" id="3.30.559.10">
    <property type="entry name" value="Chloramphenicol acetyltransferase-like domain"/>
    <property type="match status" value="2"/>
</dbReference>
<dbReference type="GO" id="GO:0016746">
    <property type="term" value="F:acyltransferase activity"/>
    <property type="evidence" value="ECO:0007669"/>
    <property type="project" value="UniProtKB-KW"/>
</dbReference>
<proteinExistence type="inferred from homology"/>
<reference evidence="4" key="1">
    <citation type="submission" date="2019-03" db="EMBL/GenBank/DDBJ databases">
        <authorList>
            <person name="Mank J."/>
            <person name="Almeida P."/>
        </authorList>
    </citation>
    <scope>NUCLEOTIDE SEQUENCE</scope>
    <source>
        <strain evidence="4">78183</strain>
    </source>
</reference>
<dbReference type="PANTHER" id="PTHR31623:SF83">
    <property type="entry name" value="ACETYL-COA-BENZYLALCOHOL ACETYLTRANSFERASE-LIKE"/>
    <property type="match status" value="1"/>
</dbReference>
<comment type="similarity">
    <text evidence="1">Belongs to the plant acyltransferase family.</text>
</comment>
<gene>
    <name evidence="4" type="ORF">SVIM_LOCUS150048</name>
</gene>
<evidence type="ECO:0000256" key="1">
    <source>
        <dbReference type="ARBA" id="ARBA00009861"/>
    </source>
</evidence>
<keyword evidence="2" id="KW-0808">Transferase</keyword>
<protein>
    <submittedName>
        <fullName evidence="4">Uncharacterized protein</fullName>
    </submittedName>
</protein>
<dbReference type="Pfam" id="PF02458">
    <property type="entry name" value="Transferase"/>
    <property type="match status" value="1"/>
</dbReference>
<sequence>MRNLLTTFLSTVLITSIFGDRFIYGGYLGAAPARRKIISRKLIKPSVQTPPHLQNLNISFLDQLAPSLYIPSIFYYPNHHHESIKNIDKLEKSLSEILTLFYPLAGRYIADDLSVNCNDQGVEFLEAKVDGVDLTQVVQQDPNSNLDLLDHLVPSATESDTGRLLAIQINKFKCGGLAIGLLYSHKIADMPTISTFINAWATSFREGGISDQVPRPRFDCPFLFPQRDLRLNLPPPPPKIQPKIVTKVFVLNKEAIDKLKSKINGGTDSGVKYHPSRLEVVTALVWKALIGSAKTQHGHLRASSLRQIMTLRGKVGMPLPENACGNIYMPFISRFNPNNKSNRLEFSDIASLLRDSKRRAISDCANAVDSDDVLSMVTNSHKELLEELNKGEVDTYKFSSWCRLGLEKANFGWGKPAWTSSMNFPVEISILKDSRFGDGIEAWMTLKEIDMLLFQQDPDILALTSSQE</sequence>
<organism evidence="4">
    <name type="scientific">Salix viminalis</name>
    <name type="common">Common osier</name>
    <name type="synonym">Basket willow</name>
    <dbReference type="NCBI Taxonomy" id="40686"/>
    <lineage>
        <taxon>Eukaryota</taxon>
        <taxon>Viridiplantae</taxon>
        <taxon>Streptophyta</taxon>
        <taxon>Embryophyta</taxon>
        <taxon>Tracheophyta</taxon>
        <taxon>Spermatophyta</taxon>
        <taxon>Magnoliopsida</taxon>
        <taxon>eudicotyledons</taxon>
        <taxon>Gunneridae</taxon>
        <taxon>Pentapetalae</taxon>
        <taxon>rosids</taxon>
        <taxon>fabids</taxon>
        <taxon>Malpighiales</taxon>
        <taxon>Salicaceae</taxon>
        <taxon>Saliceae</taxon>
        <taxon>Salix</taxon>
    </lineage>
</organism>
<evidence type="ECO:0000313" key="4">
    <source>
        <dbReference type="EMBL" id="VFU33169.1"/>
    </source>
</evidence>
<dbReference type="AlphaFoldDB" id="A0A6N2KXZ2"/>
<name>A0A6N2KXZ2_SALVM</name>